<protein>
    <submittedName>
        <fullName evidence="2">Uncharacterized protein</fullName>
    </submittedName>
</protein>
<dbReference type="Proteomes" id="UP000190637">
    <property type="component" value="Unassembled WGS sequence"/>
</dbReference>
<organism evidence="2 3">
    <name type="scientific">Marinactinospora thermotolerans DSM 45154</name>
    <dbReference type="NCBI Taxonomy" id="1122192"/>
    <lineage>
        <taxon>Bacteria</taxon>
        <taxon>Bacillati</taxon>
        <taxon>Actinomycetota</taxon>
        <taxon>Actinomycetes</taxon>
        <taxon>Streptosporangiales</taxon>
        <taxon>Nocardiopsidaceae</taxon>
        <taxon>Marinactinospora</taxon>
    </lineage>
</organism>
<name>A0A1T4QCS6_9ACTN</name>
<reference evidence="2 3" key="1">
    <citation type="submission" date="2017-02" db="EMBL/GenBank/DDBJ databases">
        <authorList>
            <person name="Peterson S.W."/>
        </authorList>
    </citation>
    <scope>NUCLEOTIDE SEQUENCE [LARGE SCALE GENOMIC DNA]</scope>
    <source>
        <strain evidence="2 3">DSM 45154</strain>
    </source>
</reference>
<feature type="compositionally biased region" description="Low complexity" evidence="1">
    <location>
        <begin position="7"/>
        <end position="17"/>
    </location>
</feature>
<dbReference type="AlphaFoldDB" id="A0A1T4QCS6"/>
<proteinExistence type="predicted"/>
<gene>
    <name evidence="2" type="ORF">SAMN02745673_02152</name>
</gene>
<dbReference type="RefSeq" id="WP_144390074.1">
    <property type="nucleotide sequence ID" value="NZ_FUWS01000005.1"/>
</dbReference>
<dbReference type="OrthoDB" id="3436874at2"/>
<evidence type="ECO:0000313" key="2">
    <source>
        <dbReference type="EMBL" id="SKA01416.1"/>
    </source>
</evidence>
<dbReference type="EMBL" id="FUWS01000005">
    <property type="protein sequence ID" value="SKA01416.1"/>
    <property type="molecule type" value="Genomic_DNA"/>
</dbReference>
<sequence>MTEQTNPAASGAVAEPESAPEPEPAAQPDPEVRTAPASEPERAADGPFRHPRWHPDGSTVRVDHVPDQYAWQYQSPVLRAPLADEDGVQLGWVWTDGHQAAGWSEPATPPAGFEEGAARVRAGAHVWAGLRDAKGRGEPAASVLRPDLYAPYQLGAPQSATRPDAPEPRP</sequence>
<evidence type="ECO:0000256" key="1">
    <source>
        <dbReference type="SAM" id="MobiDB-lite"/>
    </source>
</evidence>
<feature type="compositionally biased region" description="Basic and acidic residues" evidence="1">
    <location>
        <begin position="39"/>
        <end position="48"/>
    </location>
</feature>
<evidence type="ECO:0000313" key="3">
    <source>
        <dbReference type="Proteomes" id="UP000190637"/>
    </source>
</evidence>
<keyword evidence="3" id="KW-1185">Reference proteome</keyword>
<accession>A0A1T4QCS6</accession>
<dbReference type="STRING" id="1122192.SAMN02745673_02152"/>
<feature type="region of interest" description="Disordered" evidence="1">
    <location>
        <begin position="1"/>
        <end position="61"/>
    </location>
</feature>